<evidence type="ECO:0000313" key="3">
    <source>
        <dbReference type="Proteomes" id="UP001652700"/>
    </source>
</evidence>
<reference evidence="2" key="1">
    <citation type="submission" date="2025-05" db="UniProtKB">
        <authorList>
            <consortium name="EnsemblMetazoa"/>
        </authorList>
    </citation>
    <scope>IDENTIFICATION</scope>
</reference>
<sequence>MVKQKSESISQSKTLKVVLEDCKSPSEGQLPKKAQLIDATSKKRKRKNSTNSMKTEQPPENICQNMTTRSNSKRIKTLQKVIYKNKYFPEEYLPKKTKLVESILEQKKKSLNLSTVLHTDDEEEIADNVRRDLLEEERKRIFSSVPSRRRKRKTLIKSESESEVPLDVLQASRLKEVLSKLSSKEKPVKLNFKVKSCITSKDSTSRGSWRSPGYLLSTIVECLLKRKWNILPYLILELININKEHYKPIIRLLYEVCDQHHPVIREHGLKGKHKDIKRRQKIGSDTTIV</sequence>
<evidence type="ECO:0000256" key="1">
    <source>
        <dbReference type="SAM" id="MobiDB-lite"/>
    </source>
</evidence>
<feature type="region of interest" description="Disordered" evidence="1">
    <location>
        <begin position="22"/>
        <end position="65"/>
    </location>
</feature>
<evidence type="ECO:0000313" key="2">
    <source>
        <dbReference type="EnsemblMetazoa" id="XP_028136712.2"/>
    </source>
</evidence>
<name>A0ABM5IMU1_DIAVI</name>
<keyword evidence="3" id="KW-1185">Reference proteome</keyword>
<dbReference type="EnsemblMetazoa" id="XM_028280911.2">
    <property type="protein sequence ID" value="XP_028136712.2"/>
    <property type="gene ID" value="LOC114331359"/>
</dbReference>
<dbReference type="RefSeq" id="XP_028136712.2">
    <property type="nucleotide sequence ID" value="XM_028280911.2"/>
</dbReference>
<organism evidence="2 3">
    <name type="scientific">Diabrotica virgifera virgifera</name>
    <name type="common">western corn rootworm</name>
    <dbReference type="NCBI Taxonomy" id="50390"/>
    <lineage>
        <taxon>Eukaryota</taxon>
        <taxon>Metazoa</taxon>
        <taxon>Ecdysozoa</taxon>
        <taxon>Arthropoda</taxon>
        <taxon>Hexapoda</taxon>
        <taxon>Insecta</taxon>
        <taxon>Pterygota</taxon>
        <taxon>Neoptera</taxon>
        <taxon>Endopterygota</taxon>
        <taxon>Coleoptera</taxon>
        <taxon>Polyphaga</taxon>
        <taxon>Cucujiformia</taxon>
        <taxon>Chrysomeloidea</taxon>
        <taxon>Chrysomelidae</taxon>
        <taxon>Galerucinae</taxon>
        <taxon>Diabroticina</taxon>
        <taxon>Diabroticites</taxon>
        <taxon>Diabrotica</taxon>
    </lineage>
</organism>
<dbReference type="GeneID" id="114331359"/>
<proteinExistence type="predicted"/>
<dbReference type="Proteomes" id="UP001652700">
    <property type="component" value="Unplaced"/>
</dbReference>
<protein>
    <submittedName>
        <fullName evidence="2">Uncharacterized protein</fullName>
    </submittedName>
</protein>
<accession>A0ABM5IMU1</accession>